<proteinExistence type="predicted"/>
<feature type="transmembrane region" description="Helical" evidence="1">
    <location>
        <begin position="12"/>
        <end position="32"/>
    </location>
</feature>
<feature type="transmembrane region" description="Helical" evidence="1">
    <location>
        <begin position="234"/>
        <end position="253"/>
    </location>
</feature>
<sequence>MRVFRKAVRDNRRAWLGWIVALTAVAAMYASFYRSIDNPAMTDALNSFPQALKEAFHLQDYTQPANYFAASVFGLLVPILVAVFAIAAGVKAVAGDEEAGTLDLVLAQPVGRVSLALQRFLAVAAAMVAAAAVMCLVVIALRGPGRFTALPPGRLVAICLQLALFGLLFAALAYGVGAWTGRRAQALAVSAVVAVLGYLADSFFTQINGLKWTERLSPFDWYLGGEPLKHGVQWGHAGLLLGFAVLFVAAGTWRFNRRDLSSS</sequence>
<keyword evidence="3" id="KW-1185">Reference proteome</keyword>
<keyword evidence="1" id="KW-0472">Membrane</keyword>
<feature type="transmembrane region" description="Helical" evidence="1">
    <location>
        <begin position="186"/>
        <end position="207"/>
    </location>
</feature>
<keyword evidence="1" id="KW-1133">Transmembrane helix</keyword>
<name>A0ABQ3YRY3_9ACTN</name>
<feature type="transmembrane region" description="Helical" evidence="1">
    <location>
        <begin position="67"/>
        <end position="90"/>
    </location>
</feature>
<evidence type="ECO:0000313" key="2">
    <source>
        <dbReference type="EMBL" id="GIE00298.1"/>
    </source>
</evidence>
<dbReference type="EMBL" id="BOML01000013">
    <property type="protein sequence ID" value="GIE00298.1"/>
    <property type="molecule type" value="Genomic_DNA"/>
</dbReference>
<protein>
    <recommendedName>
        <fullName evidence="4">ABC transporter permease</fullName>
    </recommendedName>
</protein>
<evidence type="ECO:0000313" key="3">
    <source>
        <dbReference type="Proteomes" id="UP000637628"/>
    </source>
</evidence>
<dbReference type="PANTHER" id="PTHR37305:SF1">
    <property type="entry name" value="MEMBRANE PROTEIN"/>
    <property type="match status" value="1"/>
</dbReference>
<reference evidence="2 3" key="1">
    <citation type="submission" date="2021-01" db="EMBL/GenBank/DDBJ databases">
        <title>Whole genome shotgun sequence of Actinoplanes durhamensis NBRC 14914.</title>
        <authorList>
            <person name="Komaki H."/>
            <person name="Tamura T."/>
        </authorList>
    </citation>
    <scope>NUCLEOTIDE SEQUENCE [LARGE SCALE GENOMIC DNA]</scope>
    <source>
        <strain evidence="2 3">NBRC 14914</strain>
    </source>
</reference>
<accession>A0ABQ3YRY3</accession>
<gene>
    <name evidence="2" type="ORF">Adu01nite_16480</name>
</gene>
<feature type="transmembrane region" description="Helical" evidence="1">
    <location>
        <begin position="153"/>
        <end position="174"/>
    </location>
</feature>
<organism evidence="2 3">
    <name type="scientific">Paractinoplanes durhamensis</name>
    <dbReference type="NCBI Taxonomy" id="113563"/>
    <lineage>
        <taxon>Bacteria</taxon>
        <taxon>Bacillati</taxon>
        <taxon>Actinomycetota</taxon>
        <taxon>Actinomycetes</taxon>
        <taxon>Micromonosporales</taxon>
        <taxon>Micromonosporaceae</taxon>
        <taxon>Paractinoplanes</taxon>
    </lineage>
</organism>
<dbReference type="PANTHER" id="PTHR37305">
    <property type="entry name" value="INTEGRAL MEMBRANE PROTEIN-RELATED"/>
    <property type="match status" value="1"/>
</dbReference>
<dbReference type="Pfam" id="PF12679">
    <property type="entry name" value="ABC2_membrane_2"/>
    <property type="match status" value="1"/>
</dbReference>
<dbReference type="Proteomes" id="UP000637628">
    <property type="component" value="Unassembled WGS sequence"/>
</dbReference>
<evidence type="ECO:0008006" key="4">
    <source>
        <dbReference type="Google" id="ProtNLM"/>
    </source>
</evidence>
<feature type="transmembrane region" description="Helical" evidence="1">
    <location>
        <begin position="120"/>
        <end position="141"/>
    </location>
</feature>
<keyword evidence="1" id="KW-0812">Transmembrane</keyword>
<dbReference type="RefSeq" id="WP_203725922.1">
    <property type="nucleotide sequence ID" value="NZ_BAAATX010000002.1"/>
</dbReference>
<evidence type="ECO:0000256" key="1">
    <source>
        <dbReference type="SAM" id="Phobius"/>
    </source>
</evidence>
<comment type="caution">
    <text evidence="2">The sequence shown here is derived from an EMBL/GenBank/DDBJ whole genome shotgun (WGS) entry which is preliminary data.</text>
</comment>